<comment type="caution">
    <text evidence="3">The sequence shown here is derived from an EMBL/GenBank/DDBJ whole genome shotgun (WGS) entry which is preliminary data.</text>
</comment>
<sequence>MVEVEIYGRENRPPPPAKTYKVKIDHDHHLFQARRVTGRDLLVKAGKTPPEHYEIEKRVRGGTYVAIGLDQVVDLGEPGIEVFETFPLDETEG</sequence>
<dbReference type="EMBL" id="BATC01000009">
    <property type="protein sequence ID" value="GAD58608.1"/>
    <property type="molecule type" value="Genomic_DNA"/>
</dbReference>
<evidence type="ECO:0000256" key="1">
    <source>
        <dbReference type="SAM" id="MobiDB-lite"/>
    </source>
</evidence>
<evidence type="ECO:0000313" key="4">
    <source>
        <dbReference type="Proteomes" id="UP000016569"/>
    </source>
</evidence>
<gene>
    <name evidence="3" type="ORF">MBEBAB_0858</name>
</gene>
<protein>
    <recommendedName>
        <fullName evidence="2">Multi-ubiquitin domain-containing protein</fullName>
    </recommendedName>
</protein>
<evidence type="ECO:0000259" key="2">
    <source>
        <dbReference type="Pfam" id="PF14452"/>
    </source>
</evidence>
<feature type="region of interest" description="Disordered" evidence="1">
    <location>
        <begin position="1"/>
        <end position="20"/>
    </location>
</feature>
<dbReference type="Pfam" id="PF14452">
    <property type="entry name" value="Multi_ubiq"/>
    <property type="match status" value="1"/>
</dbReference>
<name>A0A8E0KIF0_9CAUL</name>
<feature type="domain" description="Multi-ubiquitin" evidence="2">
    <location>
        <begin position="20"/>
        <end position="87"/>
    </location>
</feature>
<evidence type="ECO:0000313" key="3">
    <source>
        <dbReference type="EMBL" id="GAD58608.1"/>
    </source>
</evidence>
<proteinExistence type="predicted"/>
<dbReference type="Proteomes" id="UP000016569">
    <property type="component" value="Unassembled WGS sequence"/>
</dbReference>
<dbReference type="InterPro" id="IPR027802">
    <property type="entry name" value="Multi-ubiquitin_dom"/>
</dbReference>
<accession>A0A8E0KIF0</accession>
<dbReference type="AlphaFoldDB" id="A0A8E0KIF0"/>
<feature type="compositionally biased region" description="Basic and acidic residues" evidence="1">
    <location>
        <begin position="1"/>
        <end position="12"/>
    </location>
</feature>
<reference evidence="4" key="1">
    <citation type="journal article" date="2013" name="Genome Announc.">
        <title>Draft Genome Sequence of the Dimorphic Prosthecate Bacterium Brevundimonas abyssalis TAR-001T.</title>
        <authorList>
            <person name="Tsubouchi T."/>
            <person name="Nishi S."/>
            <person name="Usui K."/>
            <person name="Shimane Y."/>
            <person name="Takaki Y."/>
            <person name="Maruyama T."/>
            <person name="Hatada Y."/>
        </authorList>
    </citation>
    <scope>NUCLEOTIDE SEQUENCE [LARGE SCALE GENOMIC DNA]</scope>
    <source>
        <strain evidence="4">TAR-001</strain>
    </source>
</reference>
<organism evidence="3 4">
    <name type="scientific">Brevundimonas abyssalis TAR-001</name>
    <dbReference type="NCBI Taxonomy" id="1391729"/>
    <lineage>
        <taxon>Bacteria</taxon>
        <taxon>Pseudomonadati</taxon>
        <taxon>Pseudomonadota</taxon>
        <taxon>Alphaproteobacteria</taxon>
        <taxon>Caulobacterales</taxon>
        <taxon>Caulobacteraceae</taxon>
        <taxon>Brevundimonas</taxon>
    </lineage>
</organism>
<keyword evidence="4" id="KW-1185">Reference proteome</keyword>